<feature type="transmembrane region" description="Helical" evidence="1">
    <location>
        <begin position="162"/>
        <end position="182"/>
    </location>
</feature>
<dbReference type="InterPro" id="IPR007404">
    <property type="entry name" value="YdjM-like"/>
</dbReference>
<dbReference type="Proteomes" id="UP001056291">
    <property type="component" value="Chromosome"/>
</dbReference>
<dbReference type="EMBL" id="CP098747">
    <property type="protein sequence ID" value="USG60848.1"/>
    <property type="molecule type" value="Genomic_DNA"/>
</dbReference>
<name>A0ABY4W405_9PROT</name>
<evidence type="ECO:0000313" key="2">
    <source>
        <dbReference type="EMBL" id="USG60848.1"/>
    </source>
</evidence>
<dbReference type="GO" id="GO:0016787">
    <property type="term" value="F:hydrolase activity"/>
    <property type="evidence" value="ECO:0007669"/>
    <property type="project" value="UniProtKB-KW"/>
</dbReference>
<dbReference type="PANTHER" id="PTHR40031">
    <property type="entry name" value="HYPOTHETICAL MEMBRANE SPANNING PROTEIN"/>
    <property type="match status" value="1"/>
</dbReference>
<keyword evidence="3" id="KW-1185">Reference proteome</keyword>
<keyword evidence="2" id="KW-0378">Hydrolase</keyword>
<accession>A0ABY4W405</accession>
<feature type="transmembrane region" description="Helical" evidence="1">
    <location>
        <begin position="128"/>
        <end position="150"/>
    </location>
</feature>
<keyword evidence="1" id="KW-0812">Transmembrane</keyword>
<keyword evidence="1" id="KW-1133">Transmembrane helix</keyword>
<dbReference type="PANTHER" id="PTHR40031:SF1">
    <property type="entry name" value="MEMBRANE-BOUND METAL-DEPENDENT HYDROLASE"/>
    <property type="match status" value="1"/>
</dbReference>
<dbReference type="RefSeq" id="WP_251933734.1">
    <property type="nucleotide sequence ID" value="NZ_CP098747.1"/>
</dbReference>
<feature type="transmembrane region" description="Helical" evidence="1">
    <location>
        <begin position="89"/>
        <end position="108"/>
    </location>
</feature>
<proteinExistence type="predicted"/>
<protein>
    <submittedName>
        <fullName evidence="2">Metal-dependent hydrolase</fullName>
    </submittedName>
</protein>
<dbReference type="Pfam" id="PF04307">
    <property type="entry name" value="YdjM"/>
    <property type="match status" value="1"/>
</dbReference>
<evidence type="ECO:0000256" key="1">
    <source>
        <dbReference type="SAM" id="Phobius"/>
    </source>
</evidence>
<keyword evidence="1" id="KW-0472">Membrane</keyword>
<organism evidence="2 3">
    <name type="scientific">Sneathiella marina</name>
    <dbReference type="NCBI Taxonomy" id="2950108"/>
    <lineage>
        <taxon>Bacteria</taxon>
        <taxon>Pseudomonadati</taxon>
        <taxon>Pseudomonadota</taxon>
        <taxon>Alphaproteobacteria</taxon>
        <taxon>Sneathiellales</taxon>
        <taxon>Sneathiellaceae</taxon>
        <taxon>Sneathiella</taxon>
    </lineage>
</organism>
<sequence length="343" mass="37090">MDSVTQFVLGASISGALLGPRIGAKSLLIGGLVATLPDLDSFIPLGNAIDDMTHHRGFSHSILVQTAFTPVIAFIIGKIAPSTWIHKKMLFFTVWLTLITHSLLDSLTTYGTQILWPLNAGPPIAHPSIFIIDPVYTLLLLAGVLTMFFARKTSGGGFRVNQILLAASSAYLAIGFAGNAVVASRAAADPVFQNMRIHVQPTPFNILLWQVSGISDDRFSTGLVSLIGNCGVENVISTSRQKSATRMLNVPASVKRLEWFTDGFYTYAEQDGKLSITDLRIGLYPSFPFSFEFAQEKNGLMVAKPPEKIALSYQDRASDIFGLMGDKLTGCSTVIEKDTADGN</sequence>
<gene>
    <name evidence="2" type="ORF">NBZ79_16950</name>
</gene>
<feature type="transmembrane region" description="Helical" evidence="1">
    <location>
        <begin position="58"/>
        <end position="77"/>
    </location>
</feature>
<evidence type="ECO:0000313" key="3">
    <source>
        <dbReference type="Proteomes" id="UP001056291"/>
    </source>
</evidence>
<dbReference type="InterPro" id="IPR053170">
    <property type="entry name" value="Transcription_regulator"/>
</dbReference>
<reference evidence="2" key="1">
    <citation type="submission" date="2022-06" db="EMBL/GenBank/DDBJ databases">
        <title>Sneathiella actinostolidae sp. nov., isolated from a sea anemonein the Western Pacific Ocean.</title>
        <authorList>
            <person name="Wei M.J."/>
        </authorList>
    </citation>
    <scope>NUCLEOTIDE SEQUENCE</scope>
    <source>
        <strain evidence="2">PHK-P5</strain>
    </source>
</reference>